<keyword evidence="1" id="KW-0472">Membrane</keyword>
<evidence type="ECO:0000256" key="1">
    <source>
        <dbReference type="SAM" id="Phobius"/>
    </source>
</evidence>
<organism evidence="2 3">
    <name type="scientific">Streblomastix strix</name>
    <dbReference type="NCBI Taxonomy" id="222440"/>
    <lineage>
        <taxon>Eukaryota</taxon>
        <taxon>Metamonada</taxon>
        <taxon>Preaxostyla</taxon>
        <taxon>Oxymonadida</taxon>
        <taxon>Streblomastigidae</taxon>
        <taxon>Streblomastix</taxon>
    </lineage>
</organism>
<keyword evidence="1" id="KW-0812">Transmembrane</keyword>
<keyword evidence="1" id="KW-1133">Transmembrane helix</keyword>
<evidence type="ECO:0000313" key="3">
    <source>
        <dbReference type="Proteomes" id="UP000324800"/>
    </source>
</evidence>
<protein>
    <submittedName>
        <fullName evidence="2">Uncharacterized protein</fullName>
    </submittedName>
</protein>
<dbReference type="EMBL" id="SNRW01037687">
    <property type="protein sequence ID" value="KAA6353656.1"/>
    <property type="molecule type" value="Genomic_DNA"/>
</dbReference>
<evidence type="ECO:0000313" key="2">
    <source>
        <dbReference type="EMBL" id="KAA6353656.1"/>
    </source>
</evidence>
<sequence length="56" mass="6054">MNELNGEGDGDLIVYDVIGGIINEDELDDDDEGIFCYDILVAFIIALLILAPISVP</sequence>
<feature type="non-terminal residue" evidence="2">
    <location>
        <position position="56"/>
    </location>
</feature>
<reference evidence="2 3" key="1">
    <citation type="submission" date="2019-03" db="EMBL/GenBank/DDBJ databases">
        <title>Single cell metagenomics reveals metabolic interactions within the superorganism composed of flagellate Streblomastix strix and complex community of Bacteroidetes bacteria on its surface.</title>
        <authorList>
            <person name="Treitli S.C."/>
            <person name="Kolisko M."/>
            <person name="Husnik F."/>
            <person name="Keeling P."/>
            <person name="Hampl V."/>
        </authorList>
    </citation>
    <scope>NUCLEOTIDE SEQUENCE [LARGE SCALE GENOMIC DNA]</scope>
    <source>
        <strain evidence="2">ST1C</strain>
    </source>
</reference>
<gene>
    <name evidence="2" type="ORF">EZS28_050817</name>
</gene>
<feature type="transmembrane region" description="Helical" evidence="1">
    <location>
        <begin position="34"/>
        <end position="55"/>
    </location>
</feature>
<dbReference type="Proteomes" id="UP000324800">
    <property type="component" value="Unassembled WGS sequence"/>
</dbReference>
<proteinExistence type="predicted"/>
<accession>A0A5J4T5H1</accession>
<comment type="caution">
    <text evidence="2">The sequence shown here is derived from an EMBL/GenBank/DDBJ whole genome shotgun (WGS) entry which is preliminary data.</text>
</comment>
<dbReference type="AlphaFoldDB" id="A0A5J4T5H1"/>
<name>A0A5J4T5H1_9EUKA</name>